<proteinExistence type="predicted"/>
<accession>A0AAU9ERT6</accession>
<dbReference type="InterPro" id="IPR041899">
    <property type="entry name" value="MAGE_WH2"/>
</dbReference>
<evidence type="ECO:0000313" key="4">
    <source>
        <dbReference type="Proteomes" id="UP001500889"/>
    </source>
</evidence>
<evidence type="ECO:0000313" key="3">
    <source>
        <dbReference type="EMBL" id="BFF89598.1"/>
    </source>
</evidence>
<dbReference type="PANTHER" id="PTHR11736">
    <property type="entry name" value="MELANOMA-ASSOCIATED ANTIGEN MAGE ANTIGEN"/>
    <property type="match status" value="1"/>
</dbReference>
<dbReference type="GO" id="GO:0005634">
    <property type="term" value="C:nucleus"/>
    <property type="evidence" value="ECO:0007669"/>
    <property type="project" value="TreeGrafter"/>
</dbReference>
<dbReference type="PANTHER" id="PTHR11736:SF14">
    <property type="entry name" value="NSE3 HOMOLOG, SMC5-SMC6 COMPLEX COMPONENT"/>
    <property type="match status" value="1"/>
</dbReference>
<dbReference type="Proteomes" id="UP001500889">
    <property type="component" value="Chromosome O"/>
</dbReference>
<dbReference type="PROSITE" id="PS50838">
    <property type="entry name" value="MAGE"/>
    <property type="match status" value="1"/>
</dbReference>
<dbReference type="AlphaFoldDB" id="A0AAU9ERT6"/>
<sequence>MANTFRASQASTSRASQASTSRGGNNSLLSQSSQLVQVTAVDDKVRSILKYILDHSAAKIPMKEKDLVPLVGTKSDLQSRLPLVAKLLAKRYGIRLHQLKDATKMYICMAEAPMASIHEMTPDQRPQLTLLYIILMYIFLRQMRIEDTKLYAMLELLGIRVDEEHAYFGSHLRKLIEDTFVKQQYVKRERSQPEGAFEETKTYMLWGLRAKEEFAYEQIVEFSAKILNKPPSDFSELLEVAKELDNQES</sequence>
<protein>
    <submittedName>
        <fullName evidence="3">Melanoma-associated antigen D4</fullName>
    </submittedName>
</protein>
<organism evidence="3 4">
    <name type="scientific">Drosophila madeirensis</name>
    <name type="common">Fruit fly</name>
    <dbReference type="NCBI Taxonomy" id="30013"/>
    <lineage>
        <taxon>Eukaryota</taxon>
        <taxon>Metazoa</taxon>
        <taxon>Ecdysozoa</taxon>
        <taxon>Arthropoda</taxon>
        <taxon>Hexapoda</taxon>
        <taxon>Insecta</taxon>
        <taxon>Pterygota</taxon>
        <taxon>Neoptera</taxon>
        <taxon>Endopterygota</taxon>
        <taxon>Diptera</taxon>
        <taxon>Brachycera</taxon>
        <taxon>Muscomorpha</taxon>
        <taxon>Ephydroidea</taxon>
        <taxon>Drosophilidae</taxon>
        <taxon>Drosophila</taxon>
        <taxon>Sophophora</taxon>
    </lineage>
</organism>
<gene>
    <name evidence="3" type="ORF">DMAD_08309</name>
</gene>
<dbReference type="SMART" id="SM01373">
    <property type="entry name" value="MAGE"/>
    <property type="match status" value="1"/>
</dbReference>
<dbReference type="Gene3D" id="1.10.10.1210">
    <property type="entry name" value="MAGE homology domain, winged helix WH2 motif"/>
    <property type="match status" value="1"/>
</dbReference>
<dbReference type="EMBL" id="AP029263">
    <property type="protein sequence ID" value="BFF89598.1"/>
    <property type="molecule type" value="Genomic_DNA"/>
</dbReference>
<dbReference type="FunFam" id="1.10.10.1210:FF:000001">
    <property type="entry name" value="melanoma-associated antigen D1"/>
    <property type="match status" value="1"/>
</dbReference>
<evidence type="ECO:0000259" key="2">
    <source>
        <dbReference type="PROSITE" id="PS50838"/>
    </source>
</evidence>
<dbReference type="Pfam" id="PF01454">
    <property type="entry name" value="MAGE"/>
    <property type="match status" value="1"/>
</dbReference>
<feature type="region of interest" description="Disordered" evidence="1">
    <location>
        <begin position="1"/>
        <end position="26"/>
    </location>
</feature>
<name>A0AAU9ERT6_DROMD</name>
<dbReference type="InterPro" id="IPR002190">
    <property type="entry name" value="MHD_dom"/>
</dbReference>
<evidence type="ECO:0000256" key="1">
    <source>
        <dbReference type="SAM" id="MobiDB-lite"/>
    </source>
</evidence>
<feature type="domain" description="MAGE" evidence="2">
    <location>
        <begin position="41"/>
        <end position="241"/>
    </location>
</feature>
<reference evidence="3 4" key="1">
    <citation type="submission" date="2024-02" db="EMBL/GenBank/DDBJ databases">
        <title>A chromosome-level genome assembly of Drosophila madeirensis, a fruit fly species endemic to Madeira island.</title>
        <authorList>
            <person name="Tomihara K."/>
            <person name="Llopart A."/>
            <person name="Yamamoto D."/>
        </authorList>
    </citation>
    <scope>NUCLEOTIDE SEQUENCE [LARGE SCALE GENOMIC DNA]</scope>
    <source>
        <strain evidence="3 4">RF1</strain>
    </source>
</reference>
<keyword evidence="4" id="KW-1185">Reference proteome</keyword>
<dbReference type="InterPro" id="IPR037445">
    <property type="entry name" value="MAGE"/>
</dbReference>